<dbReference type="AlphaFoldDB" id="A0A1R4K570"/>
<accession>A0A1R4K570</accession>
<evidence type="ECO:0000313" key="1">
    <source>
        <dbReference type="EMBL" id="SJN39396.1"/>
    </source>
</evidence>
<dbReference type="Proteomes" id="UP000195611">
    <property type="component" value="Unassembled WGS sequence"/>
</dbReference>
<gene>
    <name evidence="1" type="ORF">FM115_08195</name>
</gene>
<proteinExistence type="predicted"/>
<protein>
    <submittedName>
        <fullName evidence="1">Uncharacterized protein</fullName>
    </submittedName>
</protein>
<dbReference type="EMBL" id="FUKW01000111">
    <property type="protein sequence ID" value="SJN39396.1"/>
    <property type="molecule type" value="Genomic_DNA"/>
</dbReference>
<reference evidence="1 2" key="1">
    <citation type="submission" date="2017-02" db="EMBL/GenBank/DDBJ databases">
        <authorList>
            <person name="Peterson S.W."/>
        </authorList>
    </citation>
    <scope>NUCLEOTIDE SEQUENCE [LARGE SCALE GENOMIC DNA]</scope>
    <source>
        <strain evidence="1 2">42ea</strain>
    </source>
</reference>
<name>A0A1R4K570_9LACT</name>
<sequence length="92" mass="10984">MSENKINVYSEIIELEDVLNKLKSWENGLEFLGDYYSSNSPDLERLVEEYTPTSAIFWAFQRDFVRLNREAQEKLDLLVEQQRKLYESDTKN</sequence>
<dbReference type="RefSeq" id="WP_087059154.1">
    <property type="nucleotide sequence ID" value="NZ_FUKW01000111.1"/>
</dbReference>
<organism evidence="1 2">
    <name type="scientific">Marinilactibacillus psychrotolerans 42ea</name>
    <dbReference type="NCBI Taxonomy" id="1255609"/>
    <lineage>
        <taxon>Bacteria</taxon>
        <taxon>Bacillati</taxon>
        <taxon>Bacillota</taxon>
        <taxon>Bacilli</taxon>
        <taxon>Lactobacillales</taxon>
        <taxon>Carnobacteriaceae</taxon>
        <taxon>Marinilactibacillus</taxon>
    </lineage>
</organism>
<evidence type="ECO:0000313" key="2">
    <source>
        <dbReference type="Proteomes" id="UP000195611"/>
    </source>
</evidence>